<dbReference type="EMBL" id="GBBM01007328">
    <property type="protein sequence ID" value="JAC28090.1"/>
    <property type="molecule type" value="mRNA"/>
</dbReference>
<proteinExistence type="evidence at transcript level"/>
<organism evidence="3">
    <name type="scientific">Amblyomma triste</name>
    <name type="common">Neotropical tick</name>
    <dbReference type="NCBI Taxonomy" id="251400"/>
    <lineage>
        <taxon>Eukaryota</taxon>
        <taxon>Metazoa</taxon>
        <taxon>Ecdysozoa</taxon>
        <taxon>Arthropoda</taxon>
        <taxon>Chelicerata</taxon>
        <taxon>Arachnida</taxon>
        <taxon>Acari</taxon>
        <taxon>Parasitiformes</taxon>
        <taxon>Ixodida</taxon>
        <taxon>Ixodoidea</taxon>
        <taxon>Ixodidae</taxon>
        <taxon>Amblyomminae</taxon>
        <taxon>Amblyomma</taxon>
    </lineage>
</organism>
<sequence length="197" mass="22407">MSGTAMLFLCLWISSVQPCRQGTRRYYCWWGSILENVCPGVNLRLCTQYTIQCACDADHSRDEHGNCVPTTNCDESKRLGGTGESSSGTASQPEDEESQRLTELFLRTVKVIESFDEFYLLRTSKEIPIPLCKCMKSTFESRGLNDSTRTLECFYSPVVENKANLMMRLGHFIQLRTSFSGAICRRGLHCSTNRRER</sequence>
<name>A0A023G5B7_AMBTT</name>
<protein>
    <submittedName>
        <fullName evidence="3">Putative secreted protein</fullName>
    </submittedName>
</protein>
<feature type="chain" id="PRO_5001516496" evidence="2">
    <location>
        <begin position="19"/>
        <end position="197"/>
    </location>
</feature>
<feature type="signal peptide" evidence="2">
    <location>
        <begin position="1"/>
        <end position="18"/>
    </location>
</feature>
<dbReference type="AlphaFoldDB" id="A0A023G5B7"/>
<accession>A0A023G5B7</accession>
<feature type="region of interest" description="Disordered" evidence="1">
    <location>
        <begin position="78"/>
        <end position="99"/>
    </location>
</feature>
<evidence type="ECO:0000256" key="2">
    <source>
        <dbReference type="SAM" id="SignalP"/>
    </source>
</evidence>
<evidence type="ECO:0000313" key="3">
    <source>
        <dbReference type="EMBL" id="JAC28090.1"/>
    </source>
</evidence>
<evidence type="ECO:0000256" key="1">
    <source>
        <dbReference type="SAM" id="MobiDB-lite"/>
    </source>
</evidence>
<keyword evidence="2" id="KW-0732">Signal</keyword>
<reference evidence="3" key="1">
    <citation type="submission" date="2014-03" db="EMBL/GenBank/DDBJ databases">
        <title>The sialotranscriptome of Amblyomma triste, Amblyomma parvum and Amblyomma cajennense ticks, uncovered by 454-based RNA-seq.</title>
        <authorList>
            <person name="Garcia G.R."/>
            <person name="Gardinassi L.G."/>
            <person name="Ribeiro J.M."/>
            <person name="Anatriello E."/>
            <person name="Ferreira B.R."/>
            <person name="Moreira H.N."/>
            <person name="Mafra C."/>
            <person name="Olegario M.M."/>
            <person name="Szabo P.J."/>
            <person name="Miranda-Santos I.K."/>
            <person name="Maruyama S.R."/>
        </authorList>
    </citation>
    <scope>NUCLEOTIDE SEQUENCE</scope>
    <source>
        <strain evidence="3">Mato Grasso do Sul</strain>
        <tissue evidence="3">Salivary glands</tissue>
    </source>
</reference>